<dbReference type="Proteomes" id="UP000031036">
    <property type="component" value="Unassembled WGS sequence"/>
</dbReference>
<evidence type="ECO:0000313" key="2">
    <source>
        <dbReference type="EMBL" id="KHN78479.1"/>
    </source>
</evidence>
<keyword evidence="3" id="KW-1185">Reference proteome</keyword>
<dbReference type="EMBL" id="JPKZ01002091">
    <property type="protein sequence ID" value="KHN78479.1"/>
    <property type="molecule type" value="Genomic_DNA"/>
</dbReference>
<evidence type="ECO:0000313" key="3">
    <source>
        <dbReference type="Proteomes" id="UP000031036"/>
    </source>
</evidence>
<dbReference type="OrthoDB" id="5868242at2759"/>
<dbReference type="STRING" id="6265.A0A0B2VAI4"/>
<protein>
    <submittedName>
        <fullName evidence="2">Uncharacterized protein</fullName>
    </submittedName>
</protein>
<dbReference type="OMA" id="RRCGIHV"/>
<organism evidence="2 3">
    <name type="scientific">Toxocara canis</name>
    <name type="common">Canine roundworm</name>
    <dbReference type="NCBI Taxonomy" id="6265"/>
    <lineage>
        <taxon>Eukaryota</taxon>
        <taxon>Metazoa</taxon>
        <taxon>Ecdysozoa</taxon>
        <taxon>Nematoda</taxon>
        <taxon>Chromadorea</taxon>
        <taxon>Rhabditida</taxon>
        <taxon>Spirurina</taxon>
        <taxon>Ascaridomorpha</taxon>
        <taxon>Ascaridoidea</taxon>
        <taxon>Toxocaridae</taxon>
        <taxon>Toxocara</taxon>
    </lineage>
</organism>
<reference evidence="2 3" key="1">
    <citation type="submission" date="2014-11" db="EMBL/GenBank/DDBJ databases">
        <title>Genetic blueprint of the zoonotic pathogen Toxocara canis.</title>
        <authorList>
            <person name="Zhu X.-Q."/>
            <person name="Korhonen P.K."/>
            <person name="Cai H."/>
            <person name="Young N.D."/>
            <person name="Nejsum P."/>
            <person name="von Samson-Himmelstjerna G."/>
            <person name="Boag P.R."/>
            <person name="Tan P."/>
            <person name="Li Q."/>
            <person name="Min J."/>
            <person name="Yang Y."/>
            <person name="Wang X."/>
            <person name="Fang X."/>
            <person name="Hall R.S."/>
            <person name="Hofmann A."/>
            <person name="Sternberg P.W."/>
            <person name="Jex A.R."/>
            <person name="Gasser R.B."/>
        </authorList>
    </citation>
    <scope>NUCLEOTIDE SEQUENCE [LARGE SCALE GENOMIC DNA]</scope>
    <source>
        <strain evidence="2">PN_DK_2014</strain>
    </source>
</reference>
<sequence length="117" mass="13523">MRPTPCAVPEEFVDARYHRRCGIHVQTLLLAHCLITIIISLLAIGFGVVLIYYPNLHQKSPVYKQLFQHYSRTKTNSYYYYYRIAIFSWIAIHSLHMITVAITVLGTQVKTVLVCHA</sequence>
<gene>
    <name evidence="2" type="ORF">Tcan_18973</name>
</gene>
<feature type="transmembrane region" description="Helical" evidence="1">
    <location>
        <begin position="28"/>
        <end position="53"/>
    </location>
</feature>
<proteinExistence type="predicted"/>
<name>A0A0B2VAI4_TOXCA</name>
<keyword evidence="1" id="KW-0472">Membrane</keyword>
<accession>A0A0B2VAI4</accession>
<feature type="transmembrane region" description="Helical" evidence="1">
    <location>
        <begin position="80"/>
        <end position="105"/>
    </location>
</feature>
<keyword evidence="1" id="KW-0812">Transmembrane</keyword>
<keyword evidence="1" id="KW-1133">Transmembrane helix</keyword>
<dbReference type="AlphaFoldDB" id="A0A0B2VAI4"/>
<comment type="caution">
    <text evidence="2">The sequence shown here is derived from an EMBL/GenBank/DDBJ whole genome shotgun (WGS) entry which is preliminary data.</text>
</comment>
<evidence type="ECO:0000256" key="1">
    <source>
        <dbReference type="SAM" id="Phobius"/>
    </source>
</evidence>